<organism evidence="1 2">
    <name type="scientific">Haloarcula onubensis</name>
    <dbReference type="NCBI Taxonomy" id="2950539"/>
    <lineage>
        <taxon>Archaea</taxon>
        <taxon>Methanobacteriati</taxon>
        <taxon>Methanobacteriota</taxon>
        <taxon>Stenosarchaea group</taxon>
        <taxon>Halobacteria</taxon>
        <taxon>Halobacteriales</taxon>
        <taxon>Haloarculaceae</taxon>
        <taxon>Haloarcula</taxon>
    </lineage>
</organism>
<gene>
    <name evidence="1" type="ORF">NDI86_03815</name>
</gene>
<name>A0ABU2FKG2_9EURY</name>
<keyword evidence="2" id="KW-1185">Reference proteome</keyword>
<evidence type="ECO:0000313" key="1">
    <source>
        <dbReference type="EMBL" id="MDS0281236.1"/>
    </source>
</evidence>
<protein>
    <submittedName>
        <fullName evidence="1">Uncharacterized protein</fullName>
    </submittedName>
</protein>
<proteinExistence type="predicted"/>
<sequence>MTTTTRRHDEAPETLAELLDDLEGRPSLSVEADLDVDLDGHRASVVGYDDLVALDLPSVPAAVSLYRNRPVDPMDAAALLSSIGLTAELRVRGVPVARIGDEAVPGALARRLGLGPVELVPEGAVLALTRRRG</sequence>
<dbReference type="RefSeq" id="WP_310899074.1">
    <property type="nucleotide sequence ID" value="NZ_JAMQOS010000001.1"/>
</dbReference>
<comment type="caution">
    <text evidence="1">The sequence shown here is derived from an EMBL/GenBank/DDBJ whole genome shotgun (WGS) entry which is preliminary data.</text>
</comment>
<dbReference type="Proteomes" id="UP001268864">
    <property type="component" value="Unassembled WGS sequence"/>
</dbReference>
<dbReference type="EMBL" id="JAMQOS010000001">
    <property type="protein sequence ID" value="MDS0281236.1"/>
    <property type="molecule type" value="Genomic_DNA"/>
</dbReference>
<reference evidence="1 2" key="1">
    <citation type="submission" date="2022-06" db="EMBL/GenBank/DDBJ databases">
        <title>Halomicroarcula sp. a new haloarchaeum isolate from saline soil.</title>
        <authorList>
            <person name="Strakova D."/>
            <person name="Galisteo C."/>
            <person name="Sanchez-Porro C."/>
            <person name="Ventosa A."/>
        </authorList>
    </citation>
    <scope>NUCLEOTIDE SEQUENCE [LARGE SCALE GENOMIC DNA]</scope>
    <source>
        <strain evidence="1 2">S3CR25-11</strain>
    </source>
</reference>
<evidence type="ECO:0000313" key="2">
    <source>
        <dbReference type="Proteomes" id="UP001268864"/>
    </source>
</evidence>
<accession>A0ABU2FKG2</accession>